<dbReference type="InterPro" id="IPR002903">
    <property type="entry name" value="RsmH"/>
</dbReference>
<feature type="binding site" evidence="6">
    <location>
        <position position="108"/>
    </location>
    <ligand>
        <name>S-adenosyl-L-methionine</name>
        <dbReference type="ChEBI" id="CHEBI:59789"/>
    </ligand>
</feature>
<dbReference type="GO" id="GO:0071424">
    <property type="term" value="F:rRNA (cytosine-N4-)-methyltransferase activity"/>
    <property type="evidence" value="ECO:0007669"/>
    <property type="project" value="UniProtKB-UniRule"/>
</dbReference>
<accession>A0A1G2KSB2</accession>
<dbReference type="PANTHER" id="PTHR11265:SF0">
    <property type="entry name" value="12S RRNA N4-METHYLCYTIDINE METHYLTRANSFERASE"/>
    <property type="match status" value="1"/>
</dbReference>
<dbReference type="HAMAP" id="MF_01007">
    <property type="entry name" value="16SrRNA_methyltr_H"/>
    <property type="match status" value="1"/>
</dbReference>
<evidence type="ECO:0000256" key="4">
    <source>
        <dbReference type="ARBA" id="ARBA00022679"/>
    </source>
</evidence>
<organism evidence="7 8">
    <name type="scientific">Candidatus Sungbacteria bacterium RIFCSPHIGHO2_02_FULL_49_20</name>
    <dbReference type="NCBI Taxonomy" id="1802272"/>
    <lineage>
        <taxon>Bacteria</taxon>
        <taxon>Candidatus Sungiibacteriota</taxon>
    </lineage>
</organism>
<keyword evidence="4 6" id="KW-0808">Transferase</keyword>
<evidence type="ECO:0000313" key="8">
    <source>
        <dbReference type="Proteomes" id="UP000178710"/>
    </source>
</evidence>
<comment type="subcellular location">
    <subcellularLocation>
        <location evidence="6">Cytoplasm</location>
    </subcellularLocation>
</comment>
<comment type="function">
    <text evidence="6">Specifically methylates the N4 position of cytidine in position 1402 (C1402) of 16S rRNA.</text>
</comment>
<comment type="similarity">
    <text evidence="1 6">Belongs to the methyltransferase superfamily. RsmH family.</text>
</comment>
<dbReference type="Pfam" id="PF01795">
    <property type="entry name" value="Methyltransf_5"/>
    <property type="match status" value="1"/>
</dbReference>
<evidence type="ECO:0000256" key="5">
    <source>
        <dbReference type="ARBA" id="ARBA00022691"/>
    </source>
</evidence>
<feature type="binding site" evidence="6">
    <location>
        <position position="101"/>
    </location>
    <ligand>
        <name>S-adenosyl-L-methionine</name>
        <dbReference type="ChEBI" id="CHEBI:59789"/>
    </ligand>
</feature>
<dbReference type="EMBL" id="MHQK01000004">
    <property type="protein sequence ID" value="OHA02325.1"/>
    <property type="molecule type" value="Genomic_DNA"/>
</dbReference>
<keyword evidence="5 6" id="KW-0949">S-adenosyl-L-methionine</keyword>
<dbReference type="PANTHER" id="PTHR11265">
    <property type="entry name" value="S-ADENOSYL-METHYLTRANSFERASE MRAW"/>
    <property type="match status" value="1"/>
</dbReference>
<dbReference type="NCBIfam" id="TIGR00006">
    <property type="entry name" value="16S rRNA (cytosine(1402)-N(4))-methyltransferase RsmH"/>
    <property type="match status" value="1"/>
</dbReference>
<name>A0A1G2KSB2_9BACT</name>
<keyword evidence="3 6" id="KW-0489">Methyltransferase</keyword>
<dbReference type="Proteomes" id="UP000178710">
    <property type="component" value="Unassembled WGS sequence"/>
</dbReference>
<dbReference type="EC" id="2.1.1.199" evidence="6"/>
<evidence type="ECO:0000313" key="7">
    <source>
        <dbReference type="EMBL" id="OHA02325.1"/>
    </source>
</evidence>
<dbReference type="Gene3D" id="3.40.50.150">
    <property type="entry name" value="Vaccinia Virus protein VP39"/>
    <property type="match status" value="1"/>
</dbReference>
<dbReference type="InterPro" id="IPR023397">
    <property type="entry name" value="SAM-dep_MeTrfase_MraW_recog"/>
</dbReference>
<feature type="binding site" evidence="6">
    <location>
        <position position="53"/>
    </location>
    <ligand>
        <name>S-adenosyl-L-methionine</name>
        <dbReference type="ChEBI" id="CHEBI:59789"/>
    </ligand>
</feature>
<dbReference type="InterPro" id="IPR029063">
    <property type="entry name" value="SAM-dependent_MTases_sf"/>
</dbReference>
<sequence>MSVNHVPVLLNEVIQYLALQPNEDAIDATVNGGGHAEAILENIAPHGYLLGIDRDPSILDETKSRLSRFGDRAIVACGNFANIAVIAERAGVLHPSAILFDLGTSSYHLASANRGFSFQGEAPLDMRYNPDDTTCTAEAIINHAAPSELERIFEEYGELARARRLVEQIVAERKTRPIRTTRELVSIIERVLPRGRIHPATKIFQALRIAVNQELESIEAGLRSAFEILAPNGRMVVISFHSLEDRIVKRFFASLGEAAMILTKKPHVPTTPEIRANPHSRSAKLRAVKKIA</sequence>
<comment type="caution">
    <text evidence="7">The sequence shown here is derived from an EMBL/GenBank/DDBJ whole genome shotgun (WGS) entry which is preliminary data.</text>
</comment>
<dbReference type="PIRSF" id="PIRSF004486">
    <property type="entry name" value="MraW"/>
    <property type="match status" value="1"/>
</dbReference>
<keyword evidence="6" id="KW-0963">Cytoplasm</keyword>
<dbReference type="SUPFAM" id="SSF53335">
    <property type="entry name" value="S-adenosyl-L-methionine-dependent methyltransferases"/>
    <property type="match status" value="1"/>
</dbReference>
<comment type="catalytic activity">
    <reaction evidence="6">
        <text>cytidine(1402) in 16S rRNA + S-adenosyl-L-methionine = N(4)-methylcytidine(1402) in 16S rRNA + S-adenosyl-L-homocysteine + H(+)</text>
        <dbReference type="Rhea" id="RHEA:42928"/>
        <dbReference type="Rhea" id="RHEA-COMP:10286"/>
        <dbReference type="Rhea" id="RHEA-COMP:10287"/>
        <dbReference type="ChEBI" id="CHEBI:15378"/>
        <dbReference type="ChEBI" id="CHEBI:57856"/>
        <dbReference type="ChEBI" id="CHEBI:59789"/>
        <dbReference type="ChEBI" id="CHEBI:74506"/>
        <dbReference type="ChEBI" id="CHEBI:82748"/>
        <dbReference type="EC" id="2.1.1.199"/>
    </reaction>
</comment>
<dbReference type="SUPFAM" id="SSF81799">
    <property type="entry name" value="Putative methyltransferase TM0872, insert domain"/>
    <property type="match status" value="1"/>
</dbReference>
<dbReference type="AlphaFoldDB" id="A0A1G2KSB2"/>
<keyword evidence="2 6" id="KW-0698">rRNA processing</keyword>
<feature type="binding site" evidence="6">
    <location>
        <begin position="33"/>
        <end position="35"/>
    </location>
    <ligand>
        <name>S-adenosyl-L-methionine</name>
        <dbReference type="ChEBI" id="CHEBI:59789"/>
    </ligand>
</feature>
<reference evidence="7 8" key="1">
    <citation type="journal article" date="2016" name="Nat. Commun.">
        <title>Thousands of microbial genomes shed light on interconnected biogeochemical processes in an aquifer system.</title>
        <authorList>
            <person name="Anantharaman K."/>
            <person name="Brown C.T."/>
            <person name="Hug L.A."/>
            <person name="Sharon I."/>
            <person name="Castelle C.J."/>
            <person name="Probst A.J."/>
            <person name="Thomas B.C."/>
            <person name="Singh A."/>
            <person name="Wilkins M.J."/>
            <person name="Karaoz U."/>
            <person name="Brodie E.L."/>
            <person name="Williams K.H."/>
            <person name="Hubbard S.S."/>
            <person name="Banfield J.F."/>
        </authorList>
    </citation>
    <scope>NUCLEOTIDE SEQUENCE [LARGE SCALE GENOMIC DNA]</scope>
</reference>
<dbReference type="Gene3D" id="1.10.150.170">
    <property type="entry name" value="Putative methyltransferase TM0872, insert domain"/>
    <property type="match status" value="1"/>
</dbReference>
<dbReference type="GO" id="GO:0005737">
    <property type="term" value="C:cytoplasm"/>
    <property type="evidence" value="ECO:0007669"/>
    <property type="project" value="UniProtKB-SubCell"/>
</dbReference>
<evidence type="ECO:0000256" key="1">
    <source>
        <dbReference type="ARBA" id="ARBA00010396"/>
    </source>
</evidence>
<proteinExistence type="inferred from homology"/>
<gene>
    <name evidence="6" type="primary">rsmH</name>
    <name evidence="7" type="ORF">A3C12_02335</name>
</gene>
<protein>
    <recommendedName>
        <fullName evidence="6">Ribosomal RNA small subunit methyltransferase H</fullName>
        <ecNumber evidence="6">2.1.1.199</ecNumber>
    </recommendedName>
    <alternativeName>
        <fullName evidence="6">16S rRNA m(4)C1402 methyltransferase</fullName>
    </alternativeName>
    <alternativeName>
        <fullName evidence="6">rRNA (cytosine-N(4)-)-methyltransferase RsmH</fullName>
    </alternativeName>
</protein>
<evidence type="ECO:0000256" key="2">
    <source>
        <dbReference type="ARBA" id="ARBA00022552"/>
    </source>
</evidence>
<feature type="binding site" evidence="6">
    <location>
        <position position="80"/>
    </location>
    <ligand>
        <name>S-adenosyl-L-methionine</name>
        <dbReference type="ChEBI" id="CHEBI:59789"/>
    </ligand>
</feature>
<evidence type="ECO:0000256" key="6">
    <source>
        <dbReference type="HAMAP-Rule" id="MF_01007"/>
    </source>
</evidence>
<dbReference type="GO" id="GO:0070475">
    <property type="term" value="P:rRNA base methylation"/>
    <property type="evidence" value="ECO:0007669"/>
    <property type="project" value="UniProtKB-UniRule"/>
</dbReference>
<evidence type="ECO:0000256" key="3">
    <source>
        <dbReference type="ARBA" id="ARBA00022603"/>
    </source>
</evidence>